<feature type="domain" description="F-box" evidence="1">
    <location>
        <begin position="1"/>
        <end position="42"/>
    </location>
</feature>
<name>A0AAW0BUH9_9AGAR</name>
<evidence type="ECO:0000313" key="2">
    <source>
        <dbReference type="EMBL" id="KAK7030452.1"/>
    </source>
</evidence>
<evidence type="ECO:0000259" key="1">
    <source>
        <dbReference type="PROSITE" id="PS50181"/>
    </source>
</evidence>
<evidence type="ECO:0000313" key="3">
    <source>
        <dbReference type="Proteomes" id="UP001383192"/>
    </source>
</evidence>
<protein>
    <recommendedName>
        <fullName evidence="1">F-box domain-containing protein</fullName>
    </recommendedName>
</protein>
<reference evidence="2 3" key="1">
    <citation type="submission" date="2024-01" db="EMBL/GenBank/DDBJ databases">
        <title>A draft genome for a cacao thread blight-causing isolate of Paramarasmius palmivorus.</title>
        <authorList>
            <person name="Baruah I.K."/>
            <person name="Bukari Y."/>
            <person name="Amoako-Attah I."/>
            <person name="Meinhardt L.W."/>
            <person name="Bailey B.A."/>
            <person name="Cohen S.P."/>
        </authorList>
    </citation>
    <scope>NUCLEOTIDE SEQUENCE [LARGE SCALE GENOMIC DNA]</scope>
    <source>
        <strain evidence="2 3">GH-12</strain>
    </source>
</reference>
<dbReference type="InterPro" id="IPR001810">
    <property type="entry name" value="F-box_dom"/>
</dbReference>
<comment type="caution">
    <text evidence="2">The sequence shown here is derived from an EMBL/GenBank/DDBJ whole genome shotgun (WGS) entry which is preliminary data.</text>
</comment>
<gene>
    <name evidence="2" type="ORF">VNI00_014037</name>
</gene>
<dbReference type="EMBL" id="JAYKXP010000075">
    <property type="protein sequence ID" value="KAK7030452.1"/>
    <property type="molecule type" value="Genomic_DNA"/>
</dbReference>
<keyword evidence="3" id="KW-1185">Reference proteome</keyword>
<proteinExistence type="predicted"/>
<dbReference type="PROSITE" id="PS50181">
    <property type="entry name" value="FBOX"/>
    <property type="match status" value="1"/>
</dbReference>
<dbReference type="AlphaFoldDB" id="A0AAW0BUH9"/>
<dbReference type="Proteomes" id="UP001383192">
    <property type="component" value="Unassembled WGS sequence"/>
</dbReference>
<accession>A0AAW0BUH9</accession>
<sequence length="504" mass="57608">MDRLPSTAHDSVFRDLSFRDLHNYSKANRNARDIILKFYKRALRVEHVLLPFFTHDEIRRFRILQYTIGFLIAGSTALSFFERVVYPESDLDLYVDSRYTVFLTDFLIDSGFTFHPIRTSHKRQPADITNALEEMERKLQRLIENNNLGDDHEYRWTAIAEVFQFSRNGKSVQVIASGKESLGSPLHIVFDYHSTVVMNVVSYSHAISFYPQATFVDRVTVVNSIATARRDQGPPRAKYEARGWEIRTSLEAADTFNKNSEFGKVDRSVGDKHCWTVPLQPVPDFVPSDMRLGEAYMLFANSWTNEYMGRNGVAIKARPYFVPGLTQSYCLSKRVFSSEFLMFFRSSAVLTPPTSSSTDPLLARFVGDVLRNPVKPSQKDAFIGEVLADAFRASRRNKKSVLLEHKHQVSSLQGQMLQTFLQDLISEELGLPKFIFRFAQNGKGALWTNVDIYLPSRYAPSGEDLVLDENRRSVLLEHRINVDIKVANALNNSLYVEIPSDAKD</sequence>
<organism evidence="2 3">
    <name type="scientific">Paramarasmius palmivorus</name>
    <dbReference type="NCBI Taxonomy" id="297713"/>
    <lineage>
        <taxon>Eukaryota</taxon>
        <taxon>Fungi</taxon>
        <taxon>Dikarya</taxon>
        <taxon>Basidiomycota</taxon>
        <taxon>Agaricomycotina</taxon>
        <taxon>Agaricomycetes</taxon>
        <taxon>Agaricomycetidae</taxon>
        <taxon>Agaricales</taxon>
        <taxon>Marasmiineae</taxon>
        <taxon>Marasmiaceae</taxon>
        <taxon>Paramarasmius</taxon>
    </lineage>
</organism>